<proteinExistence type="predicted"/>
<dbReference type="Proteomes" id="UP000501128">
    <property type="component" value="Chromosome"/>
</dbReference>
<evidence type="ECO:0000313" key="1">
    <source>
        <dbReference type="EMBL" id="QJD79515.1"/>
    </source>
</evidence>
<evidence type="ECO:0000313" key="2">
    <source>
        <dbReference type="Proteomes" id="UP000501128"/>
    </source>
</evidence>
<organism evidence="1 2">
    <name type="scientific">Spirosoma rhododendri</name>
    <dbReference type="NCBI Taxonomy" id="2728024"/>
    <lineage>
        <taxon>Bacteria</taxon>
        <taxon>Pseudomonadati</taxon>
        <taxon>Bacteroidota</taxon>
        <taxon>Cytophagia</taxon>
        <taxon>Cytophagales</taxon>
        <taxon>Cytophagaceae</taxon>
        <taxon>Spirosoma</taxon>
    </lineage>
</organism>
<reference evidence="1 2" key="1">
    <citation type="submission" date="2020-04" db="EMBL/GenBank/DDBJ databases">
        <title>Genome sequencing of novel species.</title>
        <authorList>
            <person name="Heo J."/>
            <person name="Kim S.-J."/>
            <person name="Kim J.-S."/>
            <person name="Hong S.-B."/>
            <person name="Kwon S.-W."/>
        </authorList>
    </citation>
    <scope>NUCLEOTIDE SEQUENCE [LARGE SCALE GENOMIC DNA]</scope>
    <source>
        <strain evidence="1 2">CJU-R4</strain>
    </source>
</reference>
<gene>
    <name evidence="1" type="ORF">HH216_14685</name>
</gene>
<dbReference type="AlphaFoldDB" id="A0A7L5DN35"/>
<dbReference type="EMBL" id="CP051677">
    <property type="protein sequence ID" value="QJD79515.1"/>
    <property type="molecule type" value="Genomic_DNA"/>
</dbReference>
<dbReference type="RefSeq" id="WP_169551479.1">
    <property type="nucleotide sequence ID" value="NZ_CP051677.1"/>
</dbReference>
<accession>A0A7L5DN35</accession>
<keyword evidence="2" id="KW-1185">Reference proteome</keyword>
<protein>
    <submittedName>
        <fullName evidence="1">Uncharacterized protein</fullName>
    </submittedName>
</protein>
<dbReference type="KEGG" id="srho:HH216_14685"/>
<sequence length="74" mass="8703">MAWITRLSESDYRVSMRLATHVIISDDRNRHSYRLSADAVQFIIRLIGLQQPDKLWIATAIQLGYIPHPYDEYI</sequence>
<name>A0A7L5DN35_9BACT</name>